<dbReference type="EMBL" id="NJEU01001335">
    <property type="protein sequence ID" value="PHH67721.1"/>
    <property type="molecule type" value="Genomic_DNA"/>
</dbReference>
<name>A0A2C5YLB5_9HYPO</name>
<evidence type="ECO:0000256" key="3">
    <source>
        <dbReference type="ARBA" id="ARBA00022490"/>
    </source>
</evidence>
<evidence type="ECO:0000256" key="7">
    <source>
        <dbReference type="ARBA" id="ARBA00023054"/>
    </source>
</evidence>
<proteinExistence type="inferred from homology"/>
<reference evidence="10 11" key="1">
    <citation type="submission" date="2017-06" db="EMBL/GenBank/DDBJ databases">
        <title>Ant-infecting Ophiocordyceps genomes reveal a high diversity of potential behavioral manipulation genes and a possible major role for enterotoxins.</title>
        <authorList>
            <person name="De Bekker C."/>
            <person name="Evans H.C."/>
            <person name="Brachmann A."/>
            <person name="Hughes D.P."/>
        </authorList>
    </citation>
    <scope>NUCLEOTIDE SEQUENCE [LARGE SCALE GENOMIC DNA]</scope>
    <source>
        <strain evidence="10 11">1348a</strain>
    </source>
</reference>
<dbReference type="Proteomes" id="UP000224854">
    <property type="component" value="Unassembled WGS sequence"/>
</dbReference>
<evidence type="ECO:0000256" key="2">
    <source>
        <dbReference type="ARBA" id="ARBA00005479"/>
    </source>
</evidence>
<dbReference type="OrthoDB" id="5372507at2759"/>
<keyword evidence="8" id="KW-0206">Cytoskeleton</keyword>
<evidence type="ECO:0000256" key="9">
    <source>
        <dbReference type="ARBA" id="ARBA00023306"/>
    </source>
</evidence>
<organism evidence="10 11">
    <name type="scientific">Ophiocordyceps australis</name>
    <dbReference type="NCBI Taxonomy" id="1399860"/>
    <lineage>
        <taxon>Eukaryota</taxon>
        <taxon>Fungi</taxon>
        <taxon>Dikarya</taxon>
        <taxon>Ascomycota</taxon>
        <taxon>Pezizomycotina</taxon>
        <taxon>Sordariomycetes</taxon>
        <taxon>Hypocreomycetidae</taxon>
        <taxon>Hypocreales</taxon>
        <taxon>Ophiocordycipitaceae</taxon>
        <taxon>Ophiocordyceps</taxon>
    </lineage>
</organism>
<protein>
    <submittedName>
        <fullName evidence="10">Uncharacterized protein</fullName>
    </submittedName>
</protein>
<dbReference type="GO" id="GO:0005819">
    <property type="term" value="C:spindle"/>
    <property type="evidence" value="ECO:0007669"/>
    <property type="project" value="UniProtKB-SubCell"/>
</dbReference>
<dbReference type="PANTHER" id="PTHR31570">
    <property type="entry name" value="HAUS AUGMIN-LIKE COMPLEX SUBUNIT 1"/>
    <property type="match status" value="1"/>
</dbReference>
<dbReference type="Pfam" id="PF25762">
    <property type="entry name" value="HAUS1"/>
    <property type="match status" value="1"/>
</dbReference>
<sequence length="290" mass="31602">MLHDSLASNPVSTPTAIFSPSVARIAASTARDWAYIDLWLTSKLTSCGNSMPSFERNKDTLQILQALAAANETVDEDNTLLARTDATVLDGLADAGSYAASFTKDAIVEAIHGQLSHQAHLAVDCVASLALQAATPFAEPQKLGRAMMSLESTLVDMQHMSSRADLLHLHVQRSADQAKQLLDSLDSLARKSPSYAAKQNLDMQRQTKLMAAQLASHSTPDTWLEWRHATSIDDVGCHQRVCIDLMTRGNELSAQLTALEGFVGCVDDARNSVQVLQRQLHDTLLRRNLV</sequence>
<evidence type="ECO:0000256" key="5">
    <source>
        <dbReference type="ARBA" id="ARBA00022701"/>
    </source>
</evidence>
<evidence type="ECO:0000256" key="8">
    <source>
        <dbReference type="ARBA" id="ARBA00023212"/>
    </source>
</evidence>
<comment type="similarity">
    <text evidence="2">Belongs to the HAUS1 family.</text>
</comment>
<comment type="caution">
    <text evidence="10">The sequence shown here is derived from an EMBL/GenBank/DDBJ whole genome shotgun (WGS) entry which is preliminary data.</text>
</comment>
<keyword evidence="4" id="KW-0132">Cell division</keyword>
<dbReference type="AlphaFoldDB" id="A0A2C5YLB5"/>
<evidence type="ECO:0000256" key="4">
    <source>
        <dbReference type="ARBA" id="ARBA00022618"/>
    </source>
</evidence>
<evidence type="ECO:0000313" key="10">
    <source>
        <dbReference type="EMBL" id="PHH67721.1"/>
    </source>
</evidence>
<evidence type="ECO:0000256" key="1">
    <source>
        <dbReference type="ARBA" id="ARBA00004186"/>
    </source>
</evidence>
<accession>A0A2C5YLB5</accession>
<keyword evidence="3" id="KW-0963">Cytoplasm</keyword>
<evidence type="ECO:0000256" key="6">
    <source>
        <dbReference type="ARBA" id="ARBA00022776"/>
    </source>
</evidence>
<gene>
    <name evidence="10" type="ORF">CDD82_1177</name>
</gene>
<keyword evidence="6" id="KW-0498">Mitosis</keyword>
<keyword evidence="7" id="KW-0175">Coiled coil</keyword>
<evidence type="ECO:0000313" key="11">
    <source>
        <dbReference type="Proteomes" id="UP000224854"/>
    </source>
</evidence>
<dbReference type="GO" id="GO:0005829">
    <property type="term" value="C:cytosol"/>
    <property type="evidence" value="ECO:0007669"/>
    <property type="project" value="TreeGrafter"/>
</dbReference>
<dbReference type="GO" id="GO:0051301">
    <property type="term" value="P:cell division"/>
    <property type="evidence" value="ECO:0007669"/>
    <property type="project" value="UniProtKB-KW"/>
</dbReference>
<keyword evidence="11" id="KW-1185">Reference proteome</keyword>
<keyword evidence="5" id="KW-0493">Microtubule</keyword>
<dbReference type="PANTHER" id="PTHR31570:SF1">
    <property type="entry name" value="HAUS AUGMIN-LIKE COMPLEX SUBUNIT 1"/>
    <property type="match status" value="1"/>
</dbReference>
<comment type="subcellular location">
    <subcellularLocation>
        <location evidence="1">Cytoplasm</location>
        <location evidence="1">Cytoskeleton</location>
        <location evidence="1">Spindle</location>
    </subcellularLocation>
</comment>
<dbReference type="GO" id="GO:0005874">
    <property type="term" value="C:microtubule"/>
    <property type="evidence" value="ECO:0007669"/>
    <property type="project" value="UniProtKB-KW"/>
</dbReference>
<dbReference type="InterPro" id="IPR026243">
    <property type="entry name" value="HAUS1"/>
</dbReference>
<dbReference type="GO" id="GO:0070652">
    <property type="term" value="C:HAUS complex"/>
    <property type="evidence" value="ECO:0007669"/>
    <property type="project" value="InterPro"/>
</dbReference>
<dbReference type="GO" id="GO:0051225">
    <property type="term" value="P:spindle assembly"/>
    <property type="evidence" value="ECO:0007669"/>
    <property type="project" value="InterPro"/>
</dbReference>
<keyword evidence="9" id="KW-0131">Cell cycle</keyword>